<dbReference type="Proteomes" id="UP000294498">
    <property type="component" value="Unassembled WGS sequence"/>
</dbReference>
<dbReference type="EMBL" id="SODV01000002">
    <property type="protein sequence ID" value="TDW97105.1"/>
    <property type="molecule type" value="Genomic_DNA"/>
</dbReference>
<gene>
    <name evidence="1" type="ORF">EDB95_4946</name>
</gene>
<accession>A0A4R8DHT7</accession>
<proteinExistence type="predicted"/>
<organism evidence="1 2">
    <name type="scientific">Dinghuibacter silviterrae</name>
    <dbReference type="NCBI Taxonomy" id="1539049"/>
    <lineage>
        <taxon>Bacteria</taxon>
        <taxon>Pseudomonadati</taxon>
        <taxon>Bacteroidota</taxon>
        <taxon>Chitinophagia</taxon>
        <taxon>Chitinophagales</taxon>
        <taxon>Chitinophagaceae</taxon>
        <taxon>Dinghuibacter</taxon>
    </lineage>
</organism>
<protein>
    <submittedName>
        <fullName evidence="1">Uncharacterized protein</fullName>
    </submittedName>
</protein>
<reference evidence="1 2" key="1">
    <citation type="submission" date="2019-03" db="EMBL/GenBank/DDBJ databases">
        <title>Genomic Encyclopedia of Type Strains, Phase IV (KMG-IV): sequencing the most valuable type-strain genomes for metagenomic binning, comparative biology and taxonomic classification.</title>
        <authorList>
            <person name="Goeker M."/>
        </authorList>
    </citation>
    <scope>NUCLEOTIDE SEQUENCE [LARGE SCALE GENOMIC DNA]</scope>
    <source>
        <strain evidence="1 2">DSM 100059</strain>
    </source>
</reference>
<comment type="caution">
    <text evidence="1">The sequence shown here is derived from an EMBL/GenBank/DDBJ whole genome shotgun (WGS) entry which is preliminary data.</text>
</comment>
<dbReference type="RefSeq" id="WP_133998733.1">
    <property type="nucleotide sequence ID" value="NZ_SODV01000002.1"/>
</dbReference>
<dbReference type="AlphaFoldDB" id="A0A4R8DHT7"/>
<dbReference type="OrthoDB" id="9787095at2"/>
<name>A0A4R8DHT7_9BACT</name>
<evidence type="ECO:0000313" key="1">
    <source>
        <dbReference type="EMBL" id="TDW97105.1"/>
    </source>
</evidence>
<evidence type="ECO:0000313" key="2">
    <source>
        <dbReference type="Proteomes" id="UP000294498"/>
    </source>
</evidence>
<keyword evidence="2" id="KW-1185">Reference proteome</keyword>
<sequence>MNLRHDHKAMSLEDNKALLRNNGFDSSLVVQPAKRNIQEKLQVKYDQVVKDAHLSKQPESFYLKTKGRFGPGKDPLFFNMHFKYYPDRASLELRTILVKMGEIGKILFLTHPSDMRTVQQFYEWVSGEKKIKAARELTQQEARPVPPLKNSRKL</sequence>